<dbReference type="Proteomes" id="UP001472866">
    <property type="component" value="Chromosome 02"/>
</dbReference>
<accession>A0AAX4P0M6</accession>
<dbReference type="AlphaFoldDB" id="A0AAX4P0M6"/>
<feature type="region of interest" description="Disordered" evidence="1">
    <location>
        <begin position="65"/>
        <end position="86"/>
    </location>
</feature>
<reference evidence="2 3" key="1">
    <citation type="submission" date="2024-03" db="EMBL/GenBank/DDBJ databases">
        <title>Complete genome sequence of the green alga Chloropicon roscoffensis RCC1871.</title>
        <authorList>
            <person name="Lemieux C."/>
            <person name="Pombert J.-F."/>
            <person name="Otis C."/>
            <person name="Turmel M."/>
        </authorList>
    </citation>
    <scope>NUCLEOTIDE SEQUENCE [LARGE SCALE GENOMIC DNA]</scope>
    <source>
        <strain evidence="2 3">RCC1871</strain>
    </source>
</reference>
<organism evidence="2 3">
    <name type="scientific">Chloropicon roscoffensis</name>
    <dbReference type="NCBI Taxonomy" id="1461544"/>
    <lineage>
        <taxon>Eukaryota</taxon>
        <taxon>Viridiplantae</taxon>
        <taxon>Chlorophyta</taxon>
        <taxon>Chloropicophyceae</taxon>
        <taxon>Chloropicales</taxon>
        <taxon>Chloropicaceae</taxon>
        <taxon>Chloropicon</taxon>
    </lineage>
</organism>
<name>A0AAX4P0M6_9CHLO</name>
<evidence type="ECO:0000313" key="2">
    <source>
        <dbReference type="EMBL" id="WZN59935.1"/>
    </source>
</evidence>
<protein>
    <submittedName>
        <fullName evidence="2">Uncharacterized protein</fullName>
    </submittedName>
</protein>
<sequence>MAQWEEVMECPQLKKSCNASAKSENGGAGLSGDLASGGRLAKSRRARCGHCHTCLHPAMKKGCLTNKKKKSEEESALRQSQPASTKAVAQVSGTSFMKVSPLKPAVGDASSQNLLETVKQTEQYKAAAHLCSGDLESACVQAEAEQSREAAALRFAQGARTVLGSRMFYFARKGDMAAVQQVDLLLCACNQLFEGAGIVSLEAVELQRQQQNEQGSDGNMH</sequence>
<evidence type="ECO:0000256" key="1">
    <source>
        <dbReference type="SAM" id="MobiDB-lite"/>
    </source>
</evidence>
<proteinExistence type="predicted"/>
<dbReference type="EMBL" id="CP151502">
    <property type="protein sequence ID" value="WZN59935.1"/>
    <property type="molecule type" value="Genomic_DNA"/>
</dbReference>
<evidence type="ECO:0000313" key="3">
    <source>
        <dbReference type="Proteomes" id="UP001472866"/>
    </source>
</evidence>
<keyword evidence="3" id="KW-1185">Reference proteome</keyword>
<gene>
    <name evidence="2" type="ORF">HKI87_02g14630</name>
</gene>